<keyword evidence="3" id="KW-1185">Reference proteome</keyword>
<dbReference type="Proteomes" id="UP000235965">
    <property type="component" value="Unassembled WGS sequence"/>
</dbReference>
<dbReference type="STRING" id="105785.A0A2J7PUK3"/>
<dbReference type="PANTHER" id="PTHR45913">
    <property type="entry name" value="EPM2A-INTERACTING PROTEIN 1"/>
    <property type="match status" value="1"/>
</dbReference>
<evidence type="ECO:0000259" key="1">
    <source>
        <dbReference type="Pfam" id="PF05699"/>
    </source>
</evidence>
<dbReference type="EMBL" id="NEVH01021196">
    <property type="protein sequence ID" value="PNF20015.1"/>
    <property type="molecule type" value="Genomic_DNA"/>
</dbReference>
<dbReference type="AlphaFoldDB" id="A0A2J7PUK3"/>
<evidence type="ECO:0000313" key="2">
    <source>
        <dbReference type="EMBL" id="PNF20015.1"/>
    </source>
</evidence>
<organism evidence="2 3">
    <name type="scientific">Cryptotermes secundus</name>
    <dbReference type="NCBI Taxonomy" id="105785"/>
    <lineage>
        <taxon>Eukaryota</taxon>
        <taxon>Metazoa</taxon>
        <taxon>Ecdysozoa</taxon>
        <taxon>Arthropoda</taxon>
        <taxon>Hexapoda</taxon>
        <taxon>Insecta</taxon>
        <taxon>Pterygota</taxon>
        <taxon>Neoptera</taxon>
        <taxon>Polyneoptera</taxon>
        <taxon>Dictyoptera</taxon>
        <taxon>Blattodea</taxon>
        <taxon>Blattoidea</taxon>
        <taxon>Termitoidae</taxon>
        <taxon>Kalotermitidae</taxon>
        <taxon>Cryptotermitinae</taxon>
        <taxon>Cryptotermes</taxon>
    </lineage>
</organism>
<proteinExistence type="predicted"/>
<dbReference type="OrthoDB" id="1101576at2759"/>
<sequence>MAPELNEVLSQSVKIINYIKNSTLNTRLLKALCDEMGSDHQNLLFHSEVRWLSRNQVLKRLFELQKEVELFLIDKKSNLSHYFQDKKWVARLAYLSDIFSYMNELNLKFQGPDTIIFNEWNKIESFKKKLRLWLNMIAEGNNEMFQSCSDYIMEADDLYSQNSVSDIIAAHLKMMMLSFEKYFPEHEDPQRQNMWIVKPFVEHKVTAFPMKKPFNLFELSSDKGLESTFNTTSNSKFWIRMKNEYPNLHEIAVRFLLFFSTTYLCETAFSAMTVLKTKQRNCLKLSDCLRLVLTSIHLRINKLTDGKQKQKSH</sequence>
<dbReference type="InterPro" id="IPR012337">
    <property type="entry name" value="RNaseH-like_sf"/>
</dbReference>
<dbReference type="Pfam" id="PF05699">
    <property type="entry name" value="Dimer_Tnp_hAT"/>
    <property type="match status" value="1"/>
</dbReference>
<evidence type="ECO:0000313" key="3">
    <source>
        <dbReference type="Proteomes" id="UP000235965"/>
    </source>
</evidence>
<protein>
    <recommendedName>
        <fullName evidence="1">HAT C-terminal dimerisation domain-containing protein</fullName>
    </recommendedName>
</protein>
<name>A0A2J7PUK3_9NEOP</name>
<accession>A0A2J7PUK3</accession>
<dbReference type="InParanoid" id="A0A2J7PUK3"/>
<dbReference type="SUPFAM" id="SSF53098">
    <property type="entry name" value="Ribonuclease H-like"/>
    <property type="match status" value="1"/>
</dbReference>
<dbReference type="PANTHER" id="PTHR45913:SF19">
    <property type="entry name" value="LOW QUALITY PROTEIN: ZINC FINGER BED DOMAIN-CONTAINING PROTEIN 5-LIKE"/>
    <property type="match status" value="1"/>
</dbReference>
<reference evidence="2 3" key="1">
    <citation type="submission" date="2017-12" db="EMBL/GenBank/DDBJ databases">
        <title>Hemimetabolous genomes reveal molecular basis of termite eusociality.</title>
        <authorList>
            <person name="Harrison M.C."/>
            <person name="Jongepier E."/>
            <person name="Robertson H.M."/>
            <person name="Arning N."/>
            <person name="Bitard-Feildel T."/>
            <person name="Chao H."/>
            <person name="Childers C.P."/>
            <person name="Dinh H."/>
            <person name="Doddapaneni H."/>
            <person name="Dugan S."/>
            <person name="Gowin J."/>
            <person name="Greiner C."/>
            <person name="Han Y."/>
            <person name="Hu H."/>
            <person name="Hughes D.S.T."/>
            <person name="Huylmans A.-K."/>
            <person name="Kemena C."/>
            <person name="Kremer L.P.M."/>
            <person name="Lee S.L."/>
            <person name="Lopez-Ezquerra A."/>
            <person name="Mallet L."/>
            <person name="Monroy-Kuhn J.M."/>
            <person name="Moser A."/>
            <person name="Murali S.C."/>
            <person name="Muzny D.M."/>
            <person name="Otani S."/>
            <person name="Piulachs M.-D."/>
            <person name="Poelchau M."/>
            <person name="Qu J."/>
            <person name="Schaub F."/>
            <person name="Wada-Katsumata A."/>
            <person name="Worley K.C."/>
            <person name="Xie Q."/>
            <person name="Ylla G."/>
            <person name="Poulsen M."/>
            <person name="Gibbs R.A."/>
            <person name="Schal C."/>
            <person name="Richards S."/>
            <person name="Belles X."/>
            <person name="Korb J."/>
            <person name="Bornberg-Bauer E."/>
        </authorList>
    </citation>
    <scope>NUCLEOTIDE SEQUENCE [LARGE SCALE GENOMIC DNA]</scope>
    <source>
        <tissue evidence="2">Whole body</tissue>
    </source>
</reference>
<dbReference type="InterPro" id="IPR008906">
    <property type="entry name" value="HATC_C_dom"/>
</dbReference>
<gene>
    <name evidence="2" type="ORF">B7P43_G06635</name>
</gene>
<feature type="domain" description="HAT C-terminal dimerisation" evidence="1">
    <location>
        <begin position="235"/>
        <end position="289"/>
    </location>
</feature>
<dbReference type="GO" id="GO:0046983">
    <property type="term" value="F:protein dimerization activity"/>
    <property type="evidence" value="ECO:0007669"/>
    <property type="project" value="InterPro"/>
</dbReference>
<comment type="caution">
    <text evidence="2">The sequence shown here is derived from an EMBL/GenBank/DDBJ whole genome shotgun (WGS) entry which is preliminary data.</text>
</comment>